<accession>A0ABT6MIS3</accession>
<gene>
    <name evidence="1" type="ORF">M2280_004482</name>
</gene>
<protein>
    <submittedName>
        <fullName evidence="1">Uncharacterized protein</fullName>
    </submittedName>
</protein>
<proteinExistence type="predicted"/>
<comment type="caution">
    <text evidence="1">The sequence shown here is derived from an EMBL/GenBank/DDBJ whole genome shotgun (WGS) entry which is preliminary data.</text>
</comment>
<dbReference type="EMBL" id="JARXVC010000013">
    <property type="protein sequence ID" value="MDH6283239.1"/>
    <property type="molecule type" value="Genomic_DNA"/>
</dbReference>
<dbReference type="RefSeq" id="WP_280762514.1">
    <property type="nucleotide sequence ID" value="NZ_JARXVC010000013.1"/>
</dbReference>
<reference evidence="1 2" key="1">
    <citation type="submission" date="2023-04" db="EMBL/GenBank/DDBJ databases">
        <title>Forest soil microbial communities from Buena Vista Peninsula, Colon Province, Panama.</title>
        <authorList>
            <person name="Bouskill N."/>
        </authorList>
    </citation>
    <scope>NUCLEOTIDE SEQUENCE [LARGE SCALE GENOMIC DNA]</scope>
    <source>
        <strain evidence="1 2">CFH S0262</strain>
    </source>
</reference>
<name>A0ABT6MIS3_9NOCA</name>
<sequence length="215" mass="20000">MHSNLHVYTSSGIWTKPPRLFAIELVIRSAGGGGSRISNANGAGGGGGGAVRTLKRIPALSLPETVIVTVGPGGGPGQAGGASSFGNLLSVPGGGGAVGSTPGEGGYSSLRGGKGGGTGQNGGWVGDMVTGLLAGGGGGGGAGGGGGPSGLSHVYHYVGVPNFWQWCQSGWGGIGGTATSASSAGCFPAGGGGGGGSVASNGAAGCVSVLEHILD</sequence>
<keyword evidence="2" id="KW-1185">Reference proteome</keyword>
<evidence type="ECO:0000313" key="2">
    <source>
        <dbReference type="Proteomes" id="UP001160334"/>
    </source>
</evidence>
<dbReference type="Proteomes" id="UP001160334">
    <property type="component" value="Unassembled WGS sequence"/>
</dbReference>
<organism evidence="1 2">
    <name type="scientific">Prescottella agglutinans</name>
    <dbReference type="NCBI Taxonomy" id="1644129"/>
    <lineage>
        <taxon>Bacteria</taxon>
        <taxon>Bacillati</taxon>
        <taxon>Actinomycetota</taxon>
        <taxon>Actinomycetes</taxon>
        <taxon>Mycobacteriales</taxon>
        <taxon>Nocardiaceae</taxon>
        <taxon>Prescottella</taxon>
    </lineage>
</organism>
<evidence type="ECO:0000313" key="1">
    <source>
        <dbReference type="EMBL" id="MDH6283239.1"/>
    </source>
</evidence>